<gene>
    <name evidence="2" type="ORF">ECRASSUSDP1_LOCUS25368</name>
</gene>
<organism evidence="2 3">
    <name type="scientific">Euplotes crassus</name>
    <dbReference type="NCBI Taxonomy" id="5936"/>
    <lineage>
        <taxon>Eukaryota</taxon>
        <taxon>Sar</taxon>
        <taxon>Alveolata</taxon>
        <taxon>Ciliophora</taxon>
        <taxon>Intramacronucleata</taxon>
        <taxon>Spirotrichea</taxon>
        <taxon>Hypotrichia</taxon>
        <taxon>Euplotida</taxon>
        <taxon>Euplotidae</taxon>
        <taxon>Moneuplotes</taxon>
    </lineage>
</organism>
<protein>
    <submittedName>
        <fullName evidence="2">Uncharacterized protein</fullName>
    </submittedName>
</protein>
<name>A0AAD2D8V4_EUPCR</name>
<evidence type="ECO:0000313" key="3">
    <source>
        <dbReference type="Proteomes" id="UP001295684"/>
    </source>
</evidence>
<feature type="region of interest" description="Disordered" evidence="1">
    <location>
        <begin position="186"/>
        <end position="248"/>
    </location>
</feature>
<feature type="region of interest" description="Disordered" evidence="1">
    <location>
        <begin position="1"/>
        <end position="79"/>
    </location>
</feature>
<feature type="compositionally biased region" description="Polar residues" evidence="1">
    <location>
        <begin position="194"/>
        <end position="208"/>
    </location>
</feature>
<comment type="caution">
    <text evidence="2">The sequence shown here is derived from an EMBL/GenBank/DDBJ whole genome shotgun (WGS) entry which is preliminary data.</text>
</comment>
<feature type="compositionally biased region" description="Polar residues" evidence="1">
    <location>
        <begin position="47"/>
        <end position="58"/>
    </location>
</feature>
<dbReference type="AlphaFoldDB" id="A0AAD2D8V4"/>
<proteinExistence type="predicted"/>
<reference evidence="2" key="1">
    <citation type="submission" date="2023-07" db="EMBL/GenBank/DDBJ databases">
        <authorList>
            <consortium name="AG Swart"/>
            <person name="Singh M."/>
            <person name="Singh A."/>
            <person name="Seah K."/>
            <person name="Emmerich C."/>
        </authorList>
    </citation>
    <scope>NUCLEOTIDE SEQUENCE</scope>
    <source>
        <strain evidence="2">DP1</strain>
    </source>
</reference>
<accession>A0AAD2D8V4</accession>
<feature type="compositionally biased region" description="Polar residues" evidence="1">
    <location>
        <begin position="1"/>
        <end position="25"/>
    </location>
</feature>
<dbReference type="EMBL" id="CAMPGE010026163">
    <property type="protein sequence ID" value="CAI2383855.1"/>
    <property type="molecule type" value="Genomic_DNA"/>
</dbReference>
<feature type="compositionally biased region" description="Basic and acidic residues" evidence="1">
    <location>
        <begin position="222"/>
        <end position="231"/>
    </location>
</feature>
<evidence type="ECO:0000256" key="1">
    <source>
        <dbReference type="SAM" id="MobiDB-lite"/>
    </source>
</evidence>
<evidence type="ECO:0000313" key="2">
    <source>
        <dbReference type="EMBL" id="CAI2383855.1"/>
    </source>
</evidence>
<feature type="compositionally biased region" description="Polar residues" evidence="1">
    <location>
        <begin position="262"/>
        <end position="271"/>
    </location>
</feature>
<sequence length="291" mass="33809">MSQASSNVVSENPSQMFPNNPQDPSIRTHHSQRRIPEDMNGGPRMENFNSSLRQNMGRHQTHHSHPRGGPEMSREQMNESQAHIYDASGRILPPLSYFRKQNIFKLLMYGIKEEQGEISILRRQLFRKYKSALYKLMNRLEYERKMLVRQEMVIRGRDPEKALENSAIMNKNVDEKYLFSQLIPDHVRNRKRTNPNLEDSYKNNGRTNPPNPAEVGGMGSREPQRESKMREGPFGNVDNAANQPNVDKMSNYSRSELLRNGTNYHSYSKPQEINKPMNSPLPIVINRHPRV</sequence>
<feature type="compositionally biased region" description="Polar residues" evidence="1">
    <location>
        <begin position="239"/>
        <end position="248"/>
    </location>
</feature>
<keyword evidence="3" id="KW-1185">Reference proteome</keyword>
<dbReference type="Proteomes" id="UP001295684">
    <property type="component" value="Unassembled WGS sequence"/>
</dbReference>
<feature type="region of interest" description="Disordered" evidence="1">
    <location>
        <begin position="262"/>
        <end position="291"/>
    </location>
</feature>